<keyword evidence="3" id="KW-1185">Reference proteome</keyword>
<dbReference type="EMBL" id="JANUHC010000019">
    <property type="protein sequence ID" value="MCS0633917.1"/>
    <property type="molecule type" value="Genomic_DNA"/>
</dbReference>
<proteinExistence type="predicted"/>
<dbReference type="RefSeq" id="WP_259452877.1">
    <property type="nucleotide sequence ID" value="NZ_CP119520.1"/>
</dbReference>
<evidence type="ECO:0000313" key="3">
    <source>
        <dbReference type="Proteomes" id="UP001165263"/>
    </source>
</evidence>
<reference evidence="2" key="1">
    <citation type="submission" date="2022-08" db="EMBL/GenBank/DDBJ databases">
        <title>Reclassification of Massilia species as members of the genera Telluria, Duganella, Pseudoduganella, Mokoshia gen. nov. and Zemynaea gen. nov. using orthogonal and non-orthogonal genome-based approaches.</title>
        <authorList>
            <person name="Bowman J.P."/>
        </authorList>
    </citation>
    <scope>NUCLEOTIDE SEQUENCE</scope>
    <source>
        <strain evidence="2">LMG 11547</strain>
    </source>
</reference>
<feature type="region of interest" description="Disordered" evidence="1">
    <location>
        <begin position="1"/>
        <end position="74"/>
    </location>
</feature>
<sequence length="74" mass="7671">MRQRDGVHGQVGQDGKIGRMARSSTAMKSSGYGRPSSLVAITPSMKVRSAGGPTRASGAVRFSMPALASRPGRP</sequence>
<dbReference type="Proteomes" id="UP001165263">
    <property type="component" value="Unassembled WGS sequence"/>
</dbReference>
<evidence type="ECO:0000313" key="2">
    <source>
        <dbReference type="EMBL" id="MCS0633917.1"/>
    </source>
</evidence>
<organism evidence="2 3">
    <name type="scientific">Telluria mixta</name>
    <dbReference type="NCBI Taxonomy" id="34071"/>
    <lineage>
        <taxon>Bacteria</taxon>
        <taxon>Pseudomonadati</taxon>
        <taxon>Pseudomonadota</taxon>
        <taxon>Betaproteobacteria</taxon>
        <taxon>Burkholderiales</taxon>
        <taxon>Oxalobacteraceae</taxon>
        <taxon>Telluria group</taxon>
        <taxon>Telluria</taxon>
    </lineage>
</organism>
<protein>
    <submittedName>
        <fullName evidence="2">Uncharacterized protein</fullName>
    </submittedName>
</protein>
<name>A0ABT2C9T2_9BURK</name>
<gene>
    <name evidence="2" type="ORF">NX786_31740</name>
</gene>
<evidence type="ECO:0000256" key="1">
    <source>
        <dbReference type="SAM" id="MobiDB-lite"/>
    </source>
</evidence>
<comment type="caution">
    <text evidence="2">The sequence shown here is derived from an EMBL/GenBank/DDBJ whole genome shotgun (WGS) entry which is preliminary data.</text>
</comment>
<accession>A0ABT2C9T2</accession>